<evidence type="ECO:0000313" key="3">
    <source>
        <dbReference type="Proteomes" id="UP001237642"/>
    </source>
</evidence>
<organism evidence="2 3">
    <name type="scientific">Heracleum sosnowskyi</name>
    <dbReference type="NCBI Taxonomy" id="360622"/>
    <lineage>
        <taxon>Eukaryota</taxon>
        <taxon>Viridiplantae</taxon>
        <taxon>Streptophyta</taxon>
        <taxon>Embryophyta</taxon>
        <taxon>Tracheophyta</taxon>
        <taxon>Spermatophyta</taxon>
        <taxon>Magnoliopsida</taxon>
        <taxon>eudicotyledons</taxon>
        <taxon>Gunneridae</taxon>
        <taxon>Pentapetalae</taxon>
        <taxon>asterids</taxon>
        <taxon>campanulids</taxon>
        <taxon>Apiales</taxon>
        <taxon>Apiaceae</taxon>
        <taxon>Apioideae</taxon>
        <taxon>apioid superclade</taxon>
        <taxon>Tordylieae</taxon>
        <taxon>Tordyliinae</taxon>
        <taxon>Heracleum</taxon>
    </lineage>
</organism>
<comment type="caution">
    <text evidence="2">The sequence shown here is derived from an EMBL/GenBank/DDBJ whole genome shotgun (WGS) entry which is preliminary data.</text>
</comment>
<dbReference type="Proteomes" id="UP001237642">
    <property type="component" value="Unassembled WGS sequence"/>
</dbReference>
<protein>
    <submittedName>
        <fullName evidence="2">Uncharacterized protein</fullName>
    </submittedName>
</protein>
<name>A0AAD8IPM6_9APIA</name>
<feature type="region of interest" description="Disordered" evidence="1">
    <location>
        <begin position="13"/>
        <end position="63"/>
    </location>
</feature>
<gene>
    <name evidence="2" type="ORF">POM88_017977</name>
</gene>
<keyword evidence="3" id="KW-1185">Reference proteome</keyword>
<evidence type="ECO:0000256" key="1">
    <source>
        <dbReference type="SAM" id="MobiDB-lite"/>
    </source>
</evidence>
<sequence>MMTSPCKGRLIFGHNTNERISSKQGEVGSMLSSETSSSALTGADALDFSGSVPNHPLSQMQPEVCLEPESTYARSEVGLIKFSDKNFPQLTIADEHLKDVRKILEGESVTSNYQSWNTEWKSAY</sequence>
<reference evidence="2" key="2">
    <citation type="submission" date="2023-05" db="EMBL/GenBank/DDBJ databases">
        <authorList>
            <person name="Schelkunov M.I."/>
        </authorList>
    </citation>
    <scope>NUCLEOTIDE SEQUENCE</scope>
    <source>
        <strain evidence="2">Hsosn_3</strain>
        <tissue evidence="2">Leaf</tissue>
    </source>
</reference>
<feature type="compositionally biased region" description="Low complexity" evidence="1">
    <location>
        <begin position="26"/>
        <end position="43"/>
    </location>
</feature>
<dbReference type="AlphaFoldDB" id="A0AAD8IPM6"/>
<reference evidence="2" key="1">
    <citation type="submission" date="2023-02" db="EMBL/GenBank/DDBJ databases">
        <title>Genome of toxic invasive species Heracleum sosnowskyi carries increased number of genes despite the absence of recent whole-genome duplications.</title>
        <authorList>
            <person name="Schelkunov M."/>
            <person name="Shtratnikova V."/>
            <person name="Makarenko M."/>
            <person name="Klepikova A."/>
            <person name="Omelchenko D."/>
            <person name="Novikova G."/>
            <person name="Obukhova E."/>
            <person name="Bogdanov V."/>
            <person name="Penin A."/>
            <person name="Logacheva M."/>
        </authorList>
    </citation>
    <scope>NUCLEOTIDE SEQUENCE</scope>
    <source>
        <strain evidence="2">Hsosn_3</strain>
        <tissue evidence="2">Leaf</tissue>
    </source>
</reference>
<accession>A0AAD8IPM6</accession>
<proteinExistence type="predicted"/>
<dbReference type="EMBL" id="JAUIZM010000004">
    <property type="protein sequence ID" value="KAK1389799.1"/>
    <property type="molecule type" value="Genomic_DNA"/>
</dbReference>
<evidence type="ECO:0000313" key="2">
    <source>
        <dbReference type="EMBL" id="KAK1389799.1"/>
    </source>
</evidence>